<feature type="transmembrane region" description="Helical" evidence="6">
    <location>
        <begin position="38"/>
        <end position="56"/>
    </location>
</feature>
<dbReference type="InterPro" id="IPR036259">
    <property type="entry name" value="MFS_trans_sf"/>
</dbReference>
<feature type="transmembrane region" description="Helical" evidence="6">
    <location>
        <begin position="257"/>
        <end position="279"/>
    </location>
</feature>
<feature type="transmembrane region" description="Helical" evidence="6">
    <location>
        <begin position="299"/>
        <end position="318"/>
    </location>
</feature>
<dbReference type="InterPro" id="IPR026036">
    <property type="entry name" value="PucC"/>
</dbReference>
<protein>
    <submittedName>
        <fullName evidence="7">BCD family MFS transporter</fullName>
    </submittedName>
</protein>
<feature type="transmembrane region" description="Helical" evidence="6">
    <location>
        <begin position="209"/>
        <end position="229"/>
    </location>
</feature>
<evidence type="ECO:0000256" key="1">
    <source>
        <dbReference type="ARBA" id="ARBA00004141"/>
    </source>
</evidence>
<feature type="transmembrane region" description="Helical" evidence="6">
    <location>
        <begin position="68"/>
        <end position="86"/>
    </location>
</feature>
<feature type="transmembrane region" description="Helical" evidence="6">
    <location>
        <begin position="138"/>
        <end position="166"/>
    </location>
</feature>
<feature type="transmembrane region" description="Helical" evidence="6">
    <location>
        <begin position="106"/>
        <end position="126"/>
    </location>
</feature>
<dbReference type="PANTHER" id="PTHR23538">
    <property type="entry name" value="44.5 KD BACTERIOCHLOROPHYLL SYNTHASE SUBUNIT"/>
    <property type="match status" value="1"/>
</dbReference>
<feature type="transmembrane region" description="Helical" evidence="6">
    <location>
        <begin position="355"/>
        <end position="378"/>
    </location>
</feature>
<reference evidence="7 8" key="1">
    <citation type="submission" date="2020-05" db="EMBL/GenBank/DDBJ databases">
        <title>Complete genome sequence of Gemmatimonas greenlandica TET16.</title>
        <authorList>
            <person name="Zeng Y."/>
        </authorList>
    </citation>
    <scope>NUCLEOTIDE SEQUENCE [LARGE SCALE GENOMIC DNA]</scope>
    <source>
        <strain evidence="7 8">TET16</strain>
    </source>
</reference>
<feature type="transmembrane region" description="Helical" evidence="6">
    <location>
        <begin position="390"/>
        <end position="413"/>
    </location>
</feature>
<keyword evidence="4 6" id="KW-1133">Transmembrane helix</keyword>
<feature type="transmembrane region" description="Helical" evidence="6">
    <location>
        <begin position="330"/>
        <end position="349"/>
    </location>
</feature>
<dbReference type="Pfam" id="PF03209">
    <property type="entry name" value="PUCC"/>
    <property type="match status" value="1"/>
</dbReference>
<dbReference type="Proteomes" id="UP000500938">
    <property type="component" value="Chromosome"/>
</dbReference>
<keyword evidence="8" id="KW-1185">Reference proteome</keyword>
<dbReference type="EMBL" id="CP053085">
    <property type="protein sequence ID" value="QJR35610.1"/>
    <property type="molecule type" value="Genomic_DNA"/>
</dbReference>
<keyword evidence="5 6" id="KW-0472">Membrane</keyword>
<evidence type="ECO:0000256" key="5">
    <source>
        <dbReference type="ARBA" id="ARBA00023136"/>
    </source>
</evidence>
<organism evidence="7 8">
    <name type="scientific">Gemmatimonas groenlandica</name>
    <dbReference type="NCBI Taxonomy" id="2732249"/>
    <lineage>
        <taxon>Bacteria</taxon>
        <taxon>Pseudomonadati</taxon>
        <taxon>Gemmatimonadota</taxon>
        <taxon>Gemmatimonadia</taxon>
        <taxon>Gemmatimonadales</taxon>
        <taxon>Gemmatimonadaceae</taxon>
        <taxon>Gemmatimonas</taxon>
    </lineage>
</organism>
<dbReference type="KEGG" id="ggr:HKW67_08860"/>
<dbReference type="GO" id="GO:0016020">
    <property type="term" value="C:membrane"/>
    <property type="evidence" value="ECO:0007669"/>
    <property type="project" value="UniProtKB-SubCell"/>
</dbReference>
<evidence type="ECO:0000313" key="7">
    <source>
        <dbReference type="EMBL" id="QJR35610.1"/>
    </source>
</evidence>
<dbReference type="PIRSF" id="PIRSF016565">
    <property type="entry name" value="PucC"/>
    <property type="match status" value="1"/>
</dbReference>
<evidence type="ECO:0000256" key="6">
    <source>
        <dbReference type="SAM" id="Phobius"/>
    </source>
</evidence>
<dbReference type="PANTHER" id="PTHR23538:SF1">
    <property type="entry name" value="44.5 KD BACTERIOCHLOROPHYLL SYNTHASE SUBUNIT"/>
    <property type="match status" value="1"/>
</dbReference>
<accession>A0A6M4ILR9</accession>
<keyword evidence="3 6" id="KW-0812">Transmembrane</keyword>
<comment type="similarity">
    <text evidence="2">Belongs to the PucC family.</text>
</comment>
<evidence type="ECO:0000256" key="3">
    <source>
        <dbReference type="ARBA" id="ARBA00022692"/>
    </source>
</evidence>
<dbReference type="SUPFAM" id="SSF103473">
    <property type="entry name" value="MFS general substrate transporter"/>
    <property type="match status" value="1"/>
</dbReference>
<evidence type="ECO:0000256" key="4">
    <source>
        <dbReference type="ARBA" id="ARBA00022989"/>
    </source>
</evidence>
<comment type="subcellular location">
    <subcellularLocation>
        <location evidence="1">Membrane</location>
        <topology evidence="1">Multi-pass membrane protein</topology>
    </subcellularLocation>
</comment>
<proteinExistence type="inferred from homology"/>
<dbReference type="CDD" id="cd06176">
    <property type="entry name" value="MFS_BCD_PucC-like"/>
    <property type="match status" value="1"/>
</dbReference>
<evidence type="ECO:0000256" key="2">
    <source>
        <dbReference type="ARBA" id="ARBA00008412"/>
    </source>
</evidence>
<evidence type="ECO:0000313" key="8">
    <source>
        <dbReference type="Proteomes" id="UP000500938"/>
    </source>
</evidence>
<dbReference type="AlphaFoldDB" id="A0A6M4ILR9"/>
<gene>
    <name evidence="7" type="ORF">HKW67_08860</name>
</gene>
<feature type="transmembrane region" description="Helical" evidence="6">
    <location>
        <begin position="178"/>
        <end position="197"/>
    </location>
</feature>
<dbReference type="Gene3D" id="1.20.1250.20">
    <property type="entry name" value="MFS general substrate transporter like domains"/>
    <property type="match status" value="1"/>
</dbReference>
<feature type="transmembrane region" description="Helical" evidence="6">
    <location>
        <begin position="439"/>
        <end position="460"/>
    </location>
</feature>
<sequence>MPNPADVFVKGLSSLSGRFMPFADVATAEVPLSRLMRLALFQLSVGMVQTLFVGTLNRVMILELNVPASLVAIMLAIPLLVAPLRALVGFRSDTHRSILGWKRVPYLWLGTQLQFGGLAIMPFALLVLSEHGGRGPAWIGYAGTALAFLLVGAGAHTTQTAGLALATDVVREDKRPRVIALMYLMMLLGTLISALVLEQFLRDFTPLKLIQVIQGTAVFTVICNAVSLWKQEARVKGVVEYTKDEIRPRFRDAWRTFAGGGQAVRLLVASGIGFFAFNLQDVLLEPYGGEILHLTVSQTTMLTAIMAAGAVAAFALSAELLRRQRDPIRLAALGALGGIIGFAMIVFAAPLDSALLFRIGVGLIGFGEGLFGVGTLSFAMQLKDASQHGIALGAWGAVFATAEGLSFALSGLLKDWLSHLVERGALGPGMSVPSVPYSVVYHLEIFSLFATLVALGPLVARRRASRAPADATPRSFGLADLPA</sequence>
<dbReference type="RefSeq" id="WP_171225042.1">
    <property type="nucleotide sequence ID" value="NZ_CP053085.1"/>
</dbReference>
<dbReference type="InterPro" id="IPR004896">
    <property type="entry name" value="PucC-rel"/>
</dbReference>
<name>A0A6M4ILR9_9BACT</name>